<organism evidence="3">
    <name type="scientific">Pontimicrobium sp. SW4</name>
    <dbReference type="NCBI Taxonomy" id="3153519"/>
    <lineage>
        <taxon>Bacteria</taxon>
        <taxon>Pseudomonadati</taxon>
        <taxon>Bacteroidota</taxon>
        <taxon>Flavobacteriia</taxon>
        <taxon>Flavobacteriales</taxon>
        <taxon>Flavobacteriaceae</taxon>
        <taxon>Pontimicrobium</taxon>
    </lineage>
</organism>
<dbReference type="GO" id="GO:0003677">
    <property type="term" value="F:DNA binding"/>
    <property type="evidence" value="ECO:0007669"/>
    <property type="project" value="UniProtKB-KW"/>
</dbReference>
<feature type="transmembrane region" description="Helical" evidence="1">
    <location>
        <begin position="12"/>
        <end position="30"/>
    </location>
</feature>
<dbReference type="Pfam" id="PF04397">
    <property type="entry name" value="LytTR"/>
    <property type="match status" value="1"/>
</dbReference>
<reference evidence="3" key="1">
    <citation type="submission" date="2024-05" db="EMBL/GenBank/DDBJ databases">
        <title>Pontimicrobium maritimus sp. nov., isolated form sea water.</title>
        <authorList>
            <person name="Muhammad N."/>
            <person name="Vuong T.Q."/>
            <person name="Han H.L."/>
            <person name="Kim S.-G."/>
        </authorList>
    </citation>
    <scope>NUCLEOTIDE SEQUENCE</scope>
    <source>
        <strain evidence="3">SW4</strain>
    </source>
</reference>
<keyword evidence="1" id="KW-0472">Membrane</keyword>
<name>A0AAU7BRB1_9FLAO</name>
<dbReference type="EMBL" id="CP157199">
    <property type="protein sequence ID" value="XBG60633.1"/>
    <property type="molecule type" value="Genomic_DNA"/>
</dbReference>
<feature type="transmembrane region" description="Helical" evidence="1">
    <location>
        <begin position="109"/>
        <end position="131"/>
    </location>
</feature>
<keyword evidence="1" id="KW-1133">Transmembrane helix</keyword>
<feature type="transmembrane region" description="Helical" evidence="1">
    <location>
        <begin position="75"/>
        <end position="97"/>
    </location>
</feature>
<dbReference type="RefSeq" id="WP_347922863.1">
    <property type="nucleotide sequence ID" value="NZ_CP157199.1"/>
</dbReference>
<evidence type="ECO:0000256" key="1">
    <source>
        <dbReference type="SAM" id="Phobius"/>
    </source>
</evidence>
<feature type="domain" description="HTH LytTR-type" evidence="2">
    <location>
        <begin position="154"/>
        <end position="245"/>
    </location>
</feature>
<proteinExistence type="predicted"/>
<dbReference type="SMART" id="SM00850">
    <property type="entry name" value="LytTR"/>
    <property type="match status" value="1"/>
</dbReference>
<sequence length="246" mass="29337">MKTSNPSLKHHILIGIVISLWSFLFAFFSRPFEHGYMDFQKWIYVSIGYSFIAFIVYIFVSLYQKYVYEKLDKWSILLESSVYILFYLLYTIMTYIYYKSSVIEGIYEFSQYLTDIMVNIILIFTPLIFFVRRYVFKLIPSKEECITLKGENKLDILKIKQSDLICISNSQNYVEIFFLENNELKTKLLRSSLKKIQIDFQFLVQVHRSHLINPSHFKSWKDSTTISLTQIELPVSKNYKNQLLSL</sequence>
<dbReference type="InterPro" id="IPR007492">
    <property type="entry name" value="LytTR_DNA-bd_dom"/>
</dbReference>
<dbReference type="Gene3D" id="2.40.50.1020">
    <property type="entry name" value="LytTr DNA-binding domain"/>
    <property type="match status" value="1"/>
</dbReference>
<evidence type="ECO:0000259" key="2">
    <source>
        <dbReference type="SMART" id="SM00850"/>
    </source>
</evidence>
<keyword evidence="1" id="KW-0812">Transmembrane</keyword>
<keyword evidence="3" id="KW-0238">DNA-binding</keyword>
<dbReference type="AlphaFoldDB" id="A0AAU7BRB1"/>
<gene>
    <name evidence="3" type="ORF">ABGB03_12275</name>
</gene>
<accession>A0AAU7BRB1</accession>
<feature type="transmembrane region" description="Helical" evidence="1">
    <location>
        <begin position="42"/>
        <end position="63"/>
    </location>
</feature>
<evidence type="ECO:0000313" key="3">
    <source>
        <dbReference type="EMBL" id="XBG60633.1"/>
    </source>
</evidence>
<protein>
    <submittedName>
        <fullName evidence="3">LytTR family DNA-binding domain-containing protein</fullName>
    </submittedName>
</protein>